<evidence type="ECO:0000256" key="1">
    <source>
        <dbReference type="ARBA" id="ARBA00009175"/>
    </source>
</evidence>
<dbReference type="PIRSF" id="PIRSF004846">
    <property type="entry name" value="ModA"/>
    <property type="match status" value="1"/>
</dbReference>
<dbReference type="EMBL" id="AP019782">
    <property type="protein sequence ID" value="BBL70791.1"/>
    <property type="molecule type" value="Genomic_DNA"/>
</dbReference>
<dbReference type="FunFam" id="3.40.190.10:FF:000035">
    <property type="entry name" value="Molybdate ABC transporter substrate-binding protein"/>
    <property type="match status" value="1"/>
</dbReference>
<dbReference type="Proteomes" id="UP000824988">
    <property type="component" value="Chromosome"/>
</dbReference>
<dbReference type="GO" id="GO:0030973">
    <property type="term" value="F:molybdate ion binding"/>
    <property type="evidence" value="ECO:0007669"/>
    <property type="project" value="TreeGrafter"/>
</dbReference>
<keyword evidence="2 6" id="KW-0500">Molybdenum</keyword>
<keyword evidence="3 6" id="KW-0479">Metal-binding</keyword>
<name>A0A8D4VND5_9GAMM</name>
<dbReference type="PANTHER" id="PTHR30632:SF17">
    <property type="entry name" value="MOLYBDATE-BINDING PROTEIN MODA"/>
    <property type="match status" value="1"/>
</dbReference>
<dbReference type="GO" id="GO:0015689">
    <property type="term" value="P:molybdate ion transport"/>
    <property type="evidence" value="ECO:0007669"/>
    <property type="project" value="InterPro"/>
</dbReference>
<dbReference type="NCBIfam" id="TIGR01256">
    <property type="entry name" value="modA"/>
    <property type="match status" value="1"/>
</dbReference>
<sequence length="253" mass="26190">MKHLQLALFALVVGLAPQAAVQAAETTVFAAASLTNALTEIAKAYESGSGDTVKTSFAASSALAKQIENGAPAGLFISADLKWMDYLDGKAKIDSSSRVNLLGNSLVLVAPKGRGFPVKLEKGANLAAAFDGKLCTGETASVPVGIYAKEALQNLGLWDGIQSRLVGTEDVRAALAFVERAECAAAIVYATDAAASGKVETVAEFPADSHAPIVYPAALLNQTPASKAFYDYLRGDAAAAVFRKYGFTLLGGK</sequence>
<reference evidence="8" key="1">
    <citation type="submission" date="2019-06" db="EMBL/GenBank/DDBJ databases">
        <title>Complete genome sequence of Methylogaea oryzae strain JCM16910.</title>
        <authorList>
            <person name="Asakawa S."/>
        </authorList>
    </citation>
    <scope>NUCLEOTIDE SEQUENCE</scope>
    <source>
        <strain evidence="8">E10</strain>
    </source>
</reference>
<evidence type="ECO:0000256" key="7">
    <source>
        <dbReference type="SAM" id="SignalP"/>
    </source>
</evidence>
<evidence type="ECO:0000256" key="6">
    <source>
        <dbReference type="PIRSR" id="PIRSR004846-1"/>
    </source>
</evidence>
<dbReference type="NCBIfam" id="NF007958">
    <property type="entry name" value="PRK10677.1"/>
    <property type="match status" value="1"/>
</dbReference>
<feature type="binding site" evidence="6">
    <location>
        <position position="33"/>
    </location>
    <ligand>
        <name>molybdate</name>
        <dbReference type="ChEBI" id="CHEBI:36264"/>
    </ligand>
</feature>
<gene>
    <name evidence="8" type="primary">modA</name>
    <name evidence="8" type="ORF">MoryE10_13970</name>
</gene>
<dbReference type="Gene3D" id="3.40.190.10">
    <property type="entry name" value="Periplasmic binding protein-like II"/>
    <property type="match status" value="2"/>
</dbReference>
<accession>A0A8D4VND5</accession>
<proteinExistence type="inferred from homology"/>
<dbReference type="InterPro" id="IPR005950">
    <property type="entry name" value="ModA"/>
</dbReference>
<organism evidence="8 9">
    <name type="scientific">Methylogaea oryzae</name>
    <dbReference type="NCBI Taxonomy" id="1295382"/>
    <lineage>
        <taxon>Bacteria</taxon>
        <taxon>Pseudomonadati</taxon>
        <taxon>Pseudomonadota</taxon>
        <taxon>Gammaproteobacteria</taxon>
        <taxon>Methylococcales</taxon>
        <taxon>Methylococcaceae</taxon>
        <taxon>Methylogaea</taxon>
    </lineage>
</organism>
<evidence type="ECO:0000313" key="9">
    <source>
        <dbReference type="Proteomes" id="UP000824988"/>
    </source>
</evidence>
<evidence type="ECO:0000256" key="2">
    <source>
        <dbReference type="ARBA" id="ARBA00022505"/>
    </source>
</evidence>
<feature type="binding site" evidence="6">
    <location>
        <position position="189"/>
    </location>
    <ligand>
        <name>molybdate</name>
        <dbReference type="ChEBI" id="CHEBI:36264"/>
    </ligand>
</feature>
<evidence type="ECO:0000256" key="5">
    <source>
        <dbReference type="ARBA" id="ARBA00062515"/>
    </source>
</evidence>
<keyword evidence="4 7" id="KW-0732">Signal</keyword>
<dbReference type="AlphaFoldDB" id="A0A8D4VND5"/>
<dbReference type="GO" id="GO:0030288">
    <property type="term" value="C:outer membrane-bounded periplasmic space"/>
    <property type="evidence" value="ECO:0007669"/>
    <property type="project" value="TreeGrafter"/>
</dbReference>
<dbReference type="Pfam" id="PF13531">
    <property type="entry name" value="SBP_bac_11"/>
    <property type="match status" value="1"/>
</dbReference>
<comment type="subunit">
    <text evidence="5">The complex is composed of two ATP-binding proteins (ModC), two transmembrane proteins (ModB) and a solute-binding protein (ModA).</text>
</comment>
<dbReference type="SUPFAM" id="SSF53850">
    <property type="entry name" value="Periplasmic binding protein-like II"/>
    <property type="match status" value="1"/>
</dbReference>
<feature type="chain" id="PRO_5034105472" evidence="7">
    <location>
        <begin position="24"/>
        <end position="253"/>
    </location>
</feature>
<dbReference type="RefSeq" id="WP_054774383.1">
    <property type="nucleotide sequence ID" value="NZ_AP019782.1"/>
</dbReference>
<evidence type="ECO:0000313" key="8">
    <source>
        <dbReference type="EMBL" id="BBL70791.1"/>
    </source>
</evidence>
<dbReference type="PANTHER" id="PTHR30632">
    <property type="entry name" value="MOLYBDATE-BINDING PERIPLASMIC PROTEIN"/>
    <property type="match status" value="1"/>
</dbReference>
<dbReference type="KEGG" id="moz:MoryE10_13970"/>
<dbReference type="GO" id="GO:1901359">
    <property type="term" value="F:tungstate binding"/>
    <property type="evidence" value="ECO:0007669"/>
    <property type="project" value="UniProtKB-ARBA"/>
</dbReference>
<dbReference type="CDD" id="cd13536">
    <property type="entry name" value="PBP2_EcModA"/>
    <property type="match status" value="1"/>
</dbReference>
<feature type="binding site" evidence="6">
    <location>
        <position position="171"/>
    </location>
    <ligand>
        <name>molybdate</name>
        <dbReference type="ChEBI" id="CHEBI:36264"/>
    </ligand>
</feature>
<dbReference type="InterPro" id="IPR050682">
    <property type="entry name" value="ModA/WtpA"/>
</dbReference>
<feature type="binding site" evidence="6">
    <location>
        <position position="60"/>
    </location>
    <ligand>
        <name>molybdate</name>
        <dbReference type="ChEBI" id="CHEBI:36264"/>
    </ligand>
</feature>
<protein>
    <submittedName>
        <fullName evidence="8">Molybdate ABC transporter substrate-binding protein</fullName>
    </submittedName>
</protein>
<feature type="signal peptide" evidence="7">
    <location>
        <begin position="1"/>
        <end position="23"/>
    </location>
</feature>
<evidence type="ECO:0000256" key="3">
    <source>
        <dbReference type="ARBA" id="ARBA00022723"/>
    </source>
</evidence>
<dbReference type="GO" id="GO:0046872">
    <property type="term" value="F:metal ion binding"/>
    <property type="evidence" value="ECO:0007669"/>
    <property type="project" value="UniProtKB-KW"/>
</dbReference>
<evidence type="ECO:0000256" key="4">
    <source>
        <dbReference type="ARBA" id="ARBA00022729"/>
    </source>
</evidence>
<keyword evidence="9" id="KW-1185">Reference proteome</keyword>
<comment type="similarity">
    <text evidence="1">Belongs to the bacterial solute-binding protein ModA family.</text>
</comment>